<reference evidence="2 3" key="1">
    <citation type="submission" date="2018-01" db="EMBL/GenBank/DDBJ databases">
        <title>Genome sequence of Iodobacter sp. strain PCH194 isolated from Indian Trans-Himalaya.</title>
        <authorList>
            <person name="Kumar V."/>
            <person name="Thakur V."/>
            <person name="Kumar S."/>
            <person name="Singh D."/>
        </authorList>
    </citation>
    <scope>NUCLEOTIDE SEQUENCE [LARGE SCALE GENOMIC DNA]</scope>
    <source>
        <strain evidence="2 3">PCH194</strain>
    </source>
</reference>
<gene>
    <name evidence="2" type="ORF">C1H71_13745</name>
</gene>
<keyword evidence="3" id="KW-1185">Reference proteome</keyword>
<dbReference type="RefSeq" id="WP_130107030.1">
    <property type="nucleotide sequence ID" value="NZ_CP025781.1"/>
</dbReference>
<dbReference type="InterPro" id="IPR041080">
    <property type="entry name" value="YcaO_C"/>
</dbReference>
<dbReference type="Proteomes" id="UP000515917">
    <property type="component" value="Chromosome"/>
</dbReference>
<proteinExistence type="predicted"/>
<dbReference type="Pfam" id="PF18381">
    <property type="entry name" value="YcaO_C"/>
    <property type="match status" value="1"/>
</dbReference>
<protein>
    <recommendedName>
        <fullName evidence="1">YcaO cyclodehydratase C-terminal domain-containing protein</fullName>
    </recommendedName>
</protein>
<accession>A0A7G3GB35</accession>
<evidence type="ECO:0000313" key="3">
    <source>
        <dbReference type="Proteomes" id="UP000515917"/>
    </source>
</evidence>
<name>A0A7G3GB35_9NEIS</name>
<evidence type="ECO:0000313" key="2">
    <source>
        <dbReference type="EMBL" id="QBC44491.1"/>
    </source>
</evidence>
<dbReference type="AlphaFoldDB" id="A0A7G3GB35"/>
<sequence>MFHPKPERPMPTEQQSIVISNEIRTAILRLQQLDEAECAALLASLQNIGLADDESILEITHLTAAANPAWKTLYIGELKTLLALAIGDKHATLEGCNWIHHFGQMEDSRRRVYRCIDGLINMHKTEMFHHSLELMYSTETLYLAMDLLKRKQRFFGLDELGLDM</sequence>
<evidence type="ECO:0000259" key="1">
    <source>
        <dbReference type="Pfam" id="PF18381"/>
    </source>
</evidence>
<dbReference type="KEGG" id="ifl:C1H71_13745"/>
<feature type="domain" description="YcaO cyclodehydratase C-terminal" evidence="1">
    <location>
        <begin position="22"/>
        <end position="161"/>
    </location>
</feature>
<dbReference type="EMBL" id="CP025781">
    <property type="protein sequence ID" value="QBC44491.1"/>
    <property type="molecule type" value="Genomic_DNA"/>
</dbReference>
<organism evidence="2 3">
    <name type="scientific">Iodobacter fluviatilis</name>
    <dbReference type="NCBI Taxonomy" id="537"/>
    <lineage>
        <taxon>Bacteria</taxon>
        <taxon>Pseudomonadati</taxon>
        <taxon>Pseudomonadota</taxon>
        <taxon>Betaproteobacteria</taxon>
        <taxon>Neisseriales</taxon>
        <taxon>Chitinibacteraceae</taxon>
        <taxon>Iodobacter</taxon>
    </lineage>
</organism>